<dbReference type="InterPro" id="IPR013083">
    <property type="entry name" value="Znf_RING/FYVE/PHD"/>
</dbReference>
<feature type="domain" description="RING-type" evidence="12">
    <location>
        <begin position="6"/>
        <end position="50"/>
    </location>
</feature>
<evidence type="ECO:0000256" key="6">
    <source>
        <dbReference type="ARBA" id="ARBA00074719"/>
    </source>
</evidence>
<dbReference type="CDD" id="cd16517">
    <property type="entry name" value="RING-HC_MAT1"/>
    <property type="match status" value="1"/>
</dbReference>
<dbReference type="PROSITE" id="PS00518">
    <property type="entry name" value="ZF_RING_1"/>
    <property type="match status" value="1"/>
</dbReference>
<dbReference type="InterPro" id="IPR004575">
    <property type="entry name" value="MAT1/Tfb3"/>
</dbReference>
<dbReference type="HOGENOM" id="CLU_048466_0_1_1"/>
<keyword evidence="3 10" id="KW-0863">Zinc-finger</keyword>
<dbReference type="SMART" id="SM00184">
    <property type="entry name" value="RING"/>
    <property type="match status" value="1"/>
</dbReference>
<dbReference type="PROSITE" id="PS50089">
    <property type="entry name" value="ZF_RING_2"/>
    <property type="match status" value="1"/>
</dbReference>
<dbReference type="InterPro" id="IPR057657">
    <property type="entry name" value="MAT1_CAK-anch"/>
</dbReference>
<dbReference type="eggNOG" id="KOG3800">
    <property type="taxonomic scope" value="Eukaryota"/>
</dbReference>
<dbReference type="GO" id="GO:0005675">
    <property type="term" value="C:transcription factor TFIIH holo complex"/>
    <property type="evidence" value="ECO:0007669"/>
    <property type="project" value="InterPro"/>
</dbReference>
<dbReference type="Pfam" id="PF17121">
    <property type="entry name" value="zf-C3HC4_5"/>
    <property type="match status" value="1"/>
</dbReference>
<evidence type="ECO:0000256" key="3">
    <source>
        <dbReference type="ARBA" id="ARBA00022771"/>
    </source>
</evidence>
<dbReference type="PhylomeDB" id="T1JFU7"/>
<evidence type="ECO:0000256" key="2">
    <source>
        <dbReference type="ARBA" id="ARBA00022723"/>
    </source>
</evidence>
<evidence type="ECO:0000256" key="11">
    <source>
        <dbReference type="SAM" id="Coils"/>
    </source>
</evidence>
<dbReference type="InterPro" id="IPR017907">
    <property type="entry name" value="Znf_RING_CS"/>
</dbReference>
<name>T1JFU7_STRMM</name>
<organism evidence="13 14">
    <name type="scientific">Strigamia maritima</name>
    <name type="common">European centipede</name>
    <name type="synonym">Geophilus maritimus</name>
    <dbReference type="NCBI Taxonomy" id="126957"/>
    <lineage>
        <taxon>Eukaryota</taxon>
        <taxon>Metazoa</taxon>
        <taxon>Ecdysozoa</taxon>
        <taxon>Arthropoda</taxon>
        <taxon>Myriapoda</taxon>
        <taxon>Chilopoda</taxon>
        <taxon>Pleurostigmophora</taxon>
        <taxon>Geophilomorpha</taxon>
        <taxon>Linotaeniidae</taxon>
        <taxon>Strigamia</taxon>
    </lineage>
</organism>
<evidence type="ECO:0000256" key="7">
    <source>
        <dbReference type="ARBA" id="ARBA00077380"/>
    </source>
</evidence>
<dbReference type="Pfam" id="PF06391">
    <property type="entry name" value="MAT1"/>
    <property type="match status" value="1"/>
</dbReference>
<dbReference type="InterPro" id="IPR001841">
    <property type="entry name" value="Znf_RING"/>
</dbReference>
<dbReference type="GO" id="GO:0006289">
    <property type="term" value="P:nucleotide-excision repair"/>
    <property type="evidence" value="ECO:0007669"/>
    <property type="project" value="InterPro"/>
</dbReference>
<evidence type="ECO:0000256" key="9">
    <source>
        <dbReference type="ARBA" id="ARBA00083888"/>
    </source>
</evidence>
<dbReference type="EnsemblMetazoa" id="SMAR012712-RA">
    <property type="protein sequence ID" value="SMAR012712-PA"/>
    <property type="gene ID" value="SMAR012712"/>
</dbReference>
<evidence type="ECO:0000313" key="13">
    <source>
        <dbReference type="EnsemblMetazoa" id="SMAR012712-PA"/>
    </source>
</evidence>
<evidence type="ECO:0000256" key="4">
    <source>
        <dbReference type="ARBA" id="ARBA00022833"/>
    </source>
</evidence>
<dbReference type="PANTHER" id="PTHR12683">
    <property type="entry name" value="CDK-ACTIVATING KINASE ASSEMBLY FACTOR MAT1"/>
    <property type="match status" value="1"/>
</dbReference>
<evidence type="ECO:0000256" key="8">
    <source>
        <dbReference type="ARBA" id="ARBA00077720"/>
    </source>
</evidence>
<proteinExistence type="predicted"/>
<sequence length="300" mass="34690">MDDQECPKCKTTKYRNPSLKLLVNVCGHALCDNCVELLFVKGSGACPICRIPLRRNNFRTRLFEDAVVEKEVDIRKKILRDYNKKEDDFASLNEYNDYLEQVESIIHNLTHGVSVDATKSTIEQYRKENKSLIQKNKSKLSRDDAFLEELIEAEEMKTALRQKQLYQQERDDKRLKAKNRENLIDELTYSDAPAGHILSTHENMHKEEEKEEKPPVIVNFKPTTTREAYLPVPKDQTPLYRYEQMRVEFCGPPMPDDERLDSDGFLRHIRCATGAEKAGGFESNLACKRALQEALNGLYA</sequence>
<accession>T1JFU7</accession>
<keyword evidence="14" id="KW-1185">Reference proteome</keyword>
<dbReference type="GO" id="GO:0061575">
    <property type="term" value="F:cyclin-dependent protein serine/threonine kinase activator activity"/>
    <property type="evidence" value="ECO:0007669"/>
    <property type="project" value="InterPro"/>
</dbReference>
<evidence type="ECO:0000256" key="5">
    <source>
        <dbReference type="ARBA" id="ARBA00023242"/>
    </source>
</evidence>
<evidence type="ECO:0000313" key="14">
    <source>
        <dbReference type="Proteomes" id="UP000014500"/>
    </source>
</evidence>
<dbReference type="AlphaFoldDB" id="T1JFU7"/>
<dbReference type="Pfam" id="PF25811">
    <property type="entry name" value="CAK-anch_MAT1"/>
    <property type="match status" value="1"/>
</dbReference>
<dbReference type="InterPro" id="IPR015877">
    <property type="entry name" value="MAT1_centre"/>
</dbReference>
<dbReference type="Gene3D" id="3.30.40.10">
    <property type="entry name" value="Zinc/RING finger domain, C3HC4 (zinc finger)"/>
    <property type="match status" value="1"/>
</dbReference>
<dbReference type="SUPFAM" id="SSF57850">
    <property type="entry name" value="RING/U-box"/>
    <property type="match status" value="1"/>
</dbReference>
<evidence type="ECO:0000259" key="12">
    <source>
        <dbReference type="PROSITE" id="PS50089"/>
    </source>
</evidence>
<feature type="coiled-coil region" evidence="11">
    <location>
        <begin position="115"/>
        <end position="142"/>
    </location>
</feature>
<dbReference type="Proteomes" id="UP000014500">
    <property type="component" value="Unassembled WGS sequence"/>
</dbReference>
<dbReference type="GO" id="GO:0008270">
    <property type="term" value="F:zinc ion binding"/>
    <property type="evidence" value="ECO:0007669"/>
    <property type="project" value="UniProtKB-KW"/>
</dbReference>
<comment type="subcellular location">
    <subcellularLocation>
        <location evidence="1">Nucleus</location>
    </subcellularLocation>
</comment>
<keyword evidence="4" id="KW-0862">Zinc</keyword>
<protein>
    <recommendedName>
        <fullName evidence="6">CDK-activating kinase assembly factor MAT1</fullName>
    </recommendedName>
    <alternativeName>
        <fullName evidence="9">CDK7/cyclin-H assembly factor</fullName>
    </alternativeName>
    <alternativeName>
        <fullName evidence="7">Menage a trois</fullName>
    </alternativeName>
    <alternativeName>
        <fullName evidence="8">RING finger protein MAT1</fullName>
    </alternativeName>
</protein>
<dbReference type="NCBIfam" id="TIGR00570">
    <property type="entry name" value="cdk7"/>
    <property type="match status" value="1"/>
</dbReference>
<keyword evidence="11" id="KW-0175">Coiled coil</keyword>
<evidence type="ECO:0000256" key="1">
    <source>
        <dbReference type="ARBA" id="ARBA00004123"/>
    </source>
</evidence>
<keyword evidence="5" id="KW-0539">Nucleus</keyword>
<dbReference type="STRING" id="126957.T1JFU7"/>
<reference evidence="13" key="2">
    <citation type="submission" date="2015-02" db="UniProtKB">
        <authorList>
            <consortium name="EnsemblMetazoa"/>
        </authorList>
    </citation>
    <scope>IDENTIFICATION</scope>
</reference>
<evidence type="ECO:0000256" key="10">
    <source>
        <dbReference type="PROSITE-ProRule" id="PRU00175"/>
    </source>
</evidence>
<dbReference type="PANTHER" id="PTHR12683:SF13">
    <property type="entry name" value="CDK-ACTIVATING KINASE ASSEMBLY FACTOR MAT1"/>
    <property type="match status" value="1"/>
</dbReference>
<dbReference type="EMBL" id="JH432185">
    <property type="status" value="NOT_ANNOTATED_CDS"/>
    <property type="molecule type" value="Genomic_DNA"/>
</dbReference>
<dbReference type="FunFam" id="3.30.40.10:FF:000037">
    <property type="entry name" value="Cdk-activating kinase assembly factor MAT1, centre"/>
    <property type="match status" value="1"/>
</dbReference>
<dbReference type="GO" id="GO:0006357">
    <property type="term" value="P:regulation of transcription by RNA polymerase II"/>
    <property type="evidence" value="ECO:0007669"/>
    <property type="project" value="TreeGrafter"/>
</dbReference>
<reference evidence="14" key="1">
    <citation type="submission" date="2011-05" db="EMBL/GenBank/DDBJ databases">
        <authorList>
            <person name="Richards S.R."/>
            <person name="Qu J."/>
            <person name="Jiang H."/>
            <person name="Jhangiani S.N."/>
            <person name="Agravi P."/>
            <person name="Goodspeed R."/>
            <person name="Gross S."/>
            <person name="Mandapat C."/>
            <person name="Jackson L."/>
            <person name="Mathew T."/>
            <person name="Pu L."/>
            <person name="Thornton R."/>
            <person name="Saada N."/>
            <person name="Wilczek-Boney K.B."/>
            <person name="Lee S."/>
            <person name="Kovar C."/>
            <person name="Wu Y."/>
            <person name="Scherer S.E."/>
            <person name="Worley K.C."/>
            <person name="Muzny D.M."/>
            <person name="Gibbs R."/>
        </authorList>
    </citation>
    <scope>NUCLEOTIDE SEQUENCE</scope>
    <source>
        <strain evidence="14">Brora</strain>
    </source>
</reference>
<dbReference type="OMA" id="QGLYYTA"/>
<keyword evidence="2" id="KW-0479">Metal-binding</keyword>